<sequence length="97" mass="10599">MLNHVLRAMPADAHVYLADANQITTKTSTIGKSILAATVVFAVVAAFFTQAQRKWMVVATILLIGSFTFMIVDSPEALLTQGGKFIKDNVWNPIFNS</sequence>
<reference evidence="2 3" key="1">
    <citation type="journal article" date="2014" name="Int. J. Syst. Evol. Microbiol.">
        <title>Complete genome sequence of Corynebacterium casei LMG S-19264T (=DSM 44701T), isolated from a smear-ripened cheese.</title>
        <authorList>
            <consortium name="US DOE Joint Genome Institute (JGI-PGF)"/>
            <person name="Walter F."/>
            <person name="Albersmeier A."/>
            <person name="Kalinowski J."/>
            <person name="Ruckert C."/>
        </authorList>
    </citation>
    <scope>NUCLEOTIDE SEQUENCE [LARGE SCALE GENOMIC DNA]</scope>
    <source>
        <strain evidence="2 3">CGMCC 4.7111</strain>
    </source>
</reference>
<keyword evidence="1" id="KW-0472">Membrane</keyword>
<keyword evidence="1" id="KW-1133">Transmembrane helix</keyword>
<feature type="transmembrane region" description="Helical" evidence="1">
    <location>
        <begin position="30"/>
        <end position="48"/>
    </location>
</feature>
<evidence type="ECO:0000313" key="2">
    <source>
        <dbReference type="EMBL" id="GGN67348.1"/>
    </source>
</evidence>
<dbReference type="EMBL" id="BMMM01000006">
    <property type="protein sequence ID" value="GGN67348.1"/>
    <property type="molecule type" value="Genomic_DNA"/>
</dbReference>
<comment type="caution">
    <text evidence="2">The sequence shown here is derived from an EMBL/GenBank/DDBJ whole genome shotgun (WGS) entry which is preliminary data.</text>
</comment>
<organism evidence="2 3">
    <name type="scientific">Streptomyces albiflavescens</name>
    <dbReference type="NCBI Taxonomy" id="1623582"/>
    <lineage>
        <taxon>Bacteria</taxon>
        <taxon>Bacillati</taxon>
        <taxon>Actinomycetota</taxon>
        <taxon>Actinomycetes</taxon>
        <taxon>Kitasatosporales</taxon>
        <taxon>Streptomycetaceae</taxon>
        <taxon>Streptomyces</taxon>
    </lineage>
</organism>
<proteinExistence type="predicted"/>
<dbReference type="NCBIfam" id="NF040686">
    <property type="entry name" value="TcpD_dom"/>
    <property type="match status" value="1"/>
</dbReference>
<keyword evidence="3" id="KW-1185">Reference proteome</keyword>
<protein>
    <submittedName>
        <fullName evidence="2">Uncharacterized protein</fullName>
    </submittedName>
</protein>
<gene>
    <name evidence="2" type="ORF">GCM10011579_039790</name>
</gene>
<evidence type="ECO:0000256" key="1">
    <source>
        <dbReference type="SAM" id="Phobius"/>
    </source>
</evidence>
<accession>A0A918D5P3</accession>
<dbReference type="Proteomes" id="UP000600365">
    <property type="component" value="Unassembled WGS sequence"/>
</dbReference>
<keyword evidence="1" id="KW-0812">Transmembrane</keyword>
<name>A0A918D5P3_9ACTN</name>
<dbReference type="InterPro" id="IPR049746">
    <property type="entry name" value="TcpD-like_C"/>
</dbReference>
<dbReference type="AlphaFoldDB" id="A0A918D5P3"/>
<evidence type="ECO:0000313" key="3">
    <source>
        <dbReference type="Proteomes" id="UP000600365"/>
    </source>
</evidence>
<feature type="transmembrane region" description="Helical" evidence="1">
    <location>
        <begin position="55"/>
        <end position="72"/>
    </location>
</feature>
<dbReference type="RefSeq" id="WP_189187323.1">
    <property type="nucleotide sequence ID" value="NZ_BMMM01000006.1"/>
</dbReference>